<sequence length="420" mass="45426">MRIELTQGVGLTVVPTKKFKTTRIAIHFLTPLAQADVAARTLLTSVLETSSADYPTQAALSAYLESLFGASFGIGVGKEGHWHRVTAGLTLLNDQFAQENLLQQGVAFLAGVLNRPLLHAGQFDADVFTREQHNLHQYLQSLAEDRQTQANLGLQAVYFDDDPLQATPSFGTPKQLLAVTLNSLLHAYQQMLAQDRIEIVVLGDVAVSDVEKQMQALKFAPRVIASVALPVSGDARPERTKVETAPVNQAKLNLGYRANFALYSPAHYAAIVANELFGGSALSLLFTNVREKASLAYYASSSLDAMRHLVMVQTGIDAQAAPKVTQLIADQLAAVQAGAFSADKLQVIKDGLVANRQTAYDSPRFLARQALLQALLAAQPRELAQYVAGVQAVTKAQVMAQAATFNLEAQYLLTKQPKES</sequence>
<gene>
    <name evidence="2" type="primary">yfmF</name>
    <name evidence="2" type="ORF">ACFQ5J_01950</name>
</gene>
<dbReference type="InterPro" id="IPR007863">
    <property type="entry name" value="Peptidase_M16_C"/>
</dbReference>
<evidence type="ECO:0000313" key="3">
    <source>
        <dbReference type="Proteomes" id="UP001597252"/>
    </source>
</evidence>
<dbReference type="InterPro" id="IPR050361">
    <property type="entry name" value="MPP/UQCRC_Complex"/>
</dbReference>
<dbReference type="EMBL" id="JBHTON010000004">
    <property type="protein sequence ID" value="MFD1484013.1"/>
    <property type="molecule type" value="Genomic_DNA"/>
</dbReference>
<reference evidence="3" key="1">
    <citation type="journal article" date="2019" name="Int. J. Syst. Evol. Microbiol.">
        <title>The Global Catalogue of Microorganisms (GCM) 10K type strain sequencing project: providing services to taxonomists for standard genome sequencing and annotation.</title>
        <authorList>
            <consortium name="The Broad Institute Genomics Platform"/>
            <consortium name="The Broad Institute Genome Sequencing Center for Infectious Disease"/>
            <person name="Wu L."/>
            <person name="Ma J."/>
        </authorList>
    </citation>
    <scope>NUCLEOTIDE SEQUENCE [LARGE SCALE GENOMIC DNA]</scope>
    <source>
        <strain evidence="3">CCM 8903</strain>
    </source>
</reference>
<dbReference type="Proteomes" id="UP001597252">
    <property type="component" value="Unassembled WGS sequence"/>
</dbReference>
<accession>A0ABW4E4U7</accession>
<evidence type="ECO:0000313" key="2">
    <source>
        <dbReference type="EMBL" id="MFD1484013.1"/>
    </source>
</evidence>
<dbReference type="Pfam" id="PF05193">
    <property type="entry name" value="Peptidase_M16_C"/>
    <property type="match status" value="1"/>
</dbReference>
<dbReference type="PANTHER" id="PTHR11851:SF186">
    <property type="entry name" value="INACTIVE METALLOPROTEASE YMFF-RELATED"/>
    <property type="match status" value="1"/>
</dbReference>
<evidence type="ECO:0000259" key="1">
    <source>
        <dbReference type="Pfam" id="PF05193"/>
    </source>
</evidence>
<dbReference type="NCBIfam" id="NF047422">
    <property type="entry name" value="YfmF_fam"/>
    <property type="match status" value="1"/>
</dbReference>
<proteinExistence type="predicted"/>
<keyword evidence="3" id="KW-1185">Reference proteome</keyword>
<dbReference type="Gene3D" id="3.30.830.10">
    <property type="entry name" value="Metalloenzyme, LuxS/M16 peptidase-like"/>
    <property type="match status" value="2"/>
</dbReference>
<feature type="domain" description="Peptidase M16 C-terminal" evidence="1">
    <location>
        <begin position="179"/>
        <end position="352"/>
    </location>
</feature>
<organism evidence="2 3">
    <name type="scientific">Lacticaseibacillus baoqingensis</name>
    <dbReference type="NCBI Taxonomy" id="2486013"/>
    <lineage>
        <taxon>Bacteria</taxon>
        <taxon>Bacillati</taxon>
        <taxon>Bacillota</taxon>
        <taxon>Bacilli</taxon>
        <taxon>Lactobacillales</taxon>
        <taxon>Lactobacillaceae</taxon>
        <taxon>Lacticaseibacillus</taxon>
    </lineage>
</organism>
<dbReference type="SUPFAM" id="SSF63411">
    <property type="entry name" value="LuxS/MPP-like metallohydrolase"/>
    <property type="match status" value="2"/>
</dbReference>
<protein>
    <submittedName>
        <fullName evidence="2">EF-P 5-aminopentanol modification-associated protein YfmF</fullName>
    </submittedName>
</protein>
<dbReference type="InterPro" id="IPR011249">
    <property type="entry name" value="Metalloenz_LuxS/M16"/>
</dbReference>
<dbReference type="RefSeq" id="WP_125749638.1">
    <property type="nucleotide sequence ID" value="NZ_JBHTON010000004.1"/>
</dbReference>
<dbReference type="PANTHER" id="PTHR11851">
    <property type="entry name" value="METALLOPROTEASE"/>
    <property type="match status" value="1"/>
</dbReference>
<name>A0ABW4E4U7_9LACO</name>
<comment type="caution">
    <text evidence="2">The sequence shown here is derived from an EMBL/GenBank/DDBJ whole genome shotgun (WGS) entry which is preliminary data.</text>
</comment>